<name>A0AAV7DF86_ENGPU</name>
<reference evidence="1" key="1">
    <citation type="thesis" date="2020" institute="ProQuest LLC" country="789 East Eisenhower Parkway, Ann Arbor, MI, USA">
        <title>Comparative Genomics and Chromosome Evolution.</title>
        <authorList>
            <person name="Mudd A.B."/>
        </authorList>
    </citation>
    <scope>NUCLEOTIDE SEQUENCE</scope>
    <source>
        <strain evidence="1">237g6f4</strain>
        <tissue evidence="1">Blood</tissue>
    </source>
</reference>
<organism evidence="1 2">
    <name type="scientific">Engystomops pustulosus</name>
    <name type="common">Tungara frog</name>
    <name type="synonym">Physalaemus pustulosus</name>
    <dbReference type="NCBI Taxonomy" id="76066"/>
    <lineage>
        <taxon>Eukaryota</taxon>
        <taxon>Metazoa</taxon>
        <taxon>Chordata</taxon>
        <taxon>Craniata</taxon>
        <taxon>Vertebrata</taxon>
        <taxon>Euteleostomi</taxon>
        <taxon>Amphibia</taxon>
        <taxon>Batrachia</taxon>
        <taxon>Anura</taxon>
        <taxon>Neobatrachia</taxon>
        <taxon>Hyloidea</taxon>
        <taxon>Leptodactylidae</taxon>
        <taxon>Leiuperinae</taxon>
        <taxon>Engystomops</taxon>
    </lineage>
</organism>
<sequence>MTARVTDLHRVWVSRYPRHTQRPGLKTLLQTTDFRHQQAVQEELTSQLILQMYLIFYCLKFKSHIL</sequence>
<protein>
    <submittedName>
        <fullName evidence="1">Uncharacterized protein</fullName>
    </submittedName>
</protein>
<dbReference type="Proteomes" id="UP000824782">
    <property type="component" value="Unassembled WGS sequence"/>
</dbReference>
<gene>
    <name evidence="1" type="ORF">GDO81_001742</name>
</gene>
<dbReference type="AlphaFoldDB" id="A0AAV7DF86"/>
<dbReference type="EMBL" id="WNYA01000001">
    <property type="protein sequence ID" value="KAG8596128.1"/>
    <property type="molecule type" value="Genomic_DNA"/>
</dbReference>
<evidence type="ECO:0000313" key="2">
    <source>
        <dbReference type="Proteomes" id="UP000824782"/>
    </source>
</evidence>
<accession>A0AAV7DF86</accession>
<proteinExistence type="predicted"/>
<keyword evidence="2" id="KW-1185">Reference proteome</keyword>
<evidence type="ECO:0000313" key="1">
    <source>
        <dbReference type="EMBL" id="KAG8596128.1"/>
    </source>
</evidence>
<comment type="caution">
    <text evidence="1">The sequence shown here is derived from an EMBL/GenBank/DDBJ whole genome shotgun (WGS) entry which is preliminary data.</text>
</comment>